<feature type="domain" description="Cyclophilin-like" evidence="1">
    <location>
        <begin position="41"/>
        <end position="110"/>
    </location>
</feature>
<dbReference type="AlphaFoldDB" id="A0A9D2RA85"/>
<proteinExistence type="predicted"/>
<accession>A0A9D2RA85</accession>
<dbReference type="SUPFAM" id="SSF50891">
    <property type="entry name" value="Cyclophilin-like"/>
    <property type="match status" value="1"/>
</dbReference>
<organism evidence="2 3">
    <name type="scientific">Candidatus Blautia stercoripullorum</name>
    <dbReference type="NCBI Taxonomy" id="2838502"/>
    <lineage>
        <taxon>Bacteria</taxon>
        <taxon>Bacillati</taxon>
        <taxon>Bacillota</taxon>
        <taxon>Clostridia</taxon>
        <taxon>Lachnospirales</taxon>
        <taxon>Lachnospiraceae</taxon>
        <taxon>Blautia</taxon>
    </lineage>
</organism>
<reference evidence="2" key="1">
    <citation type="journal article" date="2021" name="PeerJ">
        <title>Extensive microbial diversity within the chicken gut microbiome revealed by metagenomics and culture.</title>
        <authorList>
            <person name="Gilroy R."/>
            <person name="Ravi A."/>
            <person name="Getino M."/>
            <person name="Pursley I."/>
            <person name="Horton D.L."/>
            <person name="Alikhan N.F."/>
            <person name="Baker D."/>
            <person name="Gharbi K."/>
            <person name="Hall N."/>
            <person name="Watson M."/>
            <person name="Adriaenssens E.M."/>
            <person name="Foster-Nyarko E."/>
            <person name="Jarju S."/>
            <person name="Secka A."/>
            <person name="Antonio M."/>
            <person name="Oren A."/>
            <person name="Chaudhuri R.R."/>
            <person name="La Ragione R."/>
            <person name="Hildebrand F."/>
            <person name="Pallen M.J."/>
        </authorList>
    </citation>
    <scope>NUCLEOTIDE SEQUENCE</scope>
    <source>
        <strain evidence="2">ChiW19-6364</strain>
    </source>
</reference>
<gene>
    <name evidence="2" type="ORF">H9913_08440</name>
</gene>
<evidence type="ECO:0000313" key="2">
    <source>
        <dbReference type="EMBL" id="HJD40045.1"/>
    </source>
</evidence>
<evidence type="ECO:0000313" key="3">
    <source>
        <dbReference type="Proteomes" id="UP000823850"/>
    </source>
</evidence>
<name>A0A9D2RA85_9FIRM</name>
<dbReference type="Gene3D" id="2.40.100.20">
    <property type="match status" value="1"/>
</dbReference>
<dbReference type="Pfam" id="PF18050">
    <property type="entry name" value="Cyclophil_like2"/>
    <property type="match status" value="1"/>
</dbReference>
<reference evidence="2" key="2">
    <citation type="submission" date="2021-04" db="EMBL/GenBank/DDBJ databases">
        <authorList>
            <person name="Gilroy R."/>
        </authorList>
    </citation>
    <scope>NUCLEOTIDE SEQUENCE</scope>
    <source>
        <strain evidence="2">ChiW19-6364</strain>
    </source>
</reference>
<protein>
    <submittedName>
        <fullName evidence="2">DUF3830 family protein</fullName>
    </submittedName>
</protein>
<dbReference type="Proteomes" id="UP000823850">
    <property type="component" value="Unassembled WGS sequence"/>
</dbReference>
<comment type="caution">
    <text evidence="2">The sequence shown here is derived from an EMBL/GenBank/DDBJ whole genome shotgun (WGS) entry which is preliminary data.</text>
</comment>
<dbReference type="InterPro" id="IPR029000">
    <property type="entry name" value="Cyclophilin-like_dom_sf"/>
</dbReference>
<dbReference type="InterPro" id="IPR041183">
    <property type="entry name" value="Cyclophilin-like"/>
</dbReference>
<sequence length="133" mass="14718">MANKKIEIRIDDVRIVAELFVDKAPEICNMILNNPGQTAVIQHAKLNGQLFFGTLPYSCGFENKCRGGDLVLGDLAYYNPRNQLCFLYGKGTDEPLPISKIGRIVEGLEGMKVVGIKNWLNQGSMMTIVGEVE</sequence>
<dbReference type="EMBL" id="DWUX01000153">
    <property type="protein sequence ID" value="HJD40045.1"/>
    <property type="molecule type" value="Genomic_DNA"/>
</dbReference>
<evidence type="ECO:0000259" key="1">
    <source>
        <dbReference type="Pfam" id="PF18050"/>
    </source>
</evidence>